<accession>A0A7W9KCZ3</accession>
<gene>
    <name evidence="1" type="ORF">BJ998_001523</name>
</gene>
<keyword evidence="2" id="KW-1185">Reference proteome</keyword>
<evidence type="ECO:0000313" key="2">
    <source>
        <dbReference type="Proteomes" id="UP000585638"/>
    </source>
</evidence>
<comment type="caution">
    <text evidence="1">The sequence shown here is derived from an EMBL/GenBank/DDBJ whole genome shotgun (WGS) entry which is preliminary data.</text>
</comment>
<dbReference type="EMBL" id="JACHIR010000001">
    <property type="protein sequence ID" value="MBB5890327.1"/>
    <property type="molecule type" value="Genomic_DNA"/>
</dbReference>
<sequence length="31" mass="3311">MAEDFGIVARFSIPHAEFVGQLSPGMPVSYG</sequence>
<evidence type="ECO:0000313" key="1">
    <source>
        <dbReference type="EMBL" id="MBB5890327.1"/>
    </source>
</evidence>
<organism evidence="1 2">
    <name type="scientific">Kutzneria kofuensis</name>
    <dbReference type="NCBI Taxonomy" id="103725"/>
    <lineage>
        <taxon>Bacteria</taxon>
        <taxon>Bacillati</taxon>
        <taxon>Actinomycetota</taxon>
        <taxon>Actinomycetes</taxon>
        <taxon>Pseudonocardiales</taxon>
        <taxon>Pseudonocardiaceae</taxon>
        <taxon>Kutzneria</taxon>
    </lineage>
</organism>
<name>A0A7W9KCZ3_9PSEU</name>
<reference evidence="1 2" key="1">
    <citation type="submission" date="2020-08" db="EMBL/GenBank/DDBJ databases">
        <title>Sequencing the genomes of 1000 actinobacteria strains.</title>
        <authorList>
            <person name="Klenk H.-P."/>
        </authorList>
    </citation>
    <scope>NUCLEOTIDE SEQUENCE [LARGE SCALE GENOMIC DNA]</scope>
    <source>
        <strain evidence="1 2">DSM 43851</strain>
    </source>
</reference>
<proteinExistence type="predicted"/>
<dbReference type="Proteomes" id="UP000585638">
    <property type="component" value="Unassembled WGS sequence"/>
</dbReference>
<protein>
    <submittedName>
        <fullName evidence="1">Uncharacterized protein</fullName>
    </submittedName>
</protein>
<dbReference type="AlphaFoldDB" id="A0A7W9KCZ3"/>